<keyword evidence="2" id="KW-1185">Reference proteome</keyword>
<keyword evidence="1" id="KW-0812">Transmembrane</keyword>
<evidence type="ECO:0000256" key="1">
    <source>
        <dbReference type="SAM" id="Phobius"/>
    </source>
</evidence>
<reference evidence="3" key="1">
    <citation type="submission" date="2022-11" db="UniProtKB">
        <authorList>
            <consortium name="WormBaseParasite"/>
        </authorList>
    </citation>
    <scope>IDENTIFICATION</scope>
</reference>
<feature type="transmembrane region" description="Helical" evidence="1">
    <location>
        <begin position="156"/>
        <end position="180"/>
    </location>
</feature>
<sequence length="323" mass="35871">MFFEKLFEFGLFGTGTALGYFLFYSAFGYVLHYSVLGPFGTLGSEAHSVRWLIRHRDRTAVSYNRFGRPGEEEEDKPPPTTIFVAPFNENAAEFILFNVCHVQKAAVYFACFGMSMVVLSFMSTFFEFEWYHYSRGVDVTTLLGLFLYLGRARFLLPFIALYSVLCSFELFMCAALLFKVVEPNATVASASGIIVRHPPFAWLLIGMLFILSVQAIMLCTVLRCRHFLSKRELHLMALRVAEKSRQDYPSIQIVVTSGATSAGSDGLSASRINNSSSTIIALPNGRHEVVASFSGSSAAEAPAQQQNADVQRGDQPILKGLII</sequence>
<feature type="transmembrane region" description="Helical" evidence="1">
    <location>
        <begin position="6"/>
        <end position="31"/>
    </location>
</feature>
<accession>A0A914I5A7</accession>
<organism evidence="2 3">
    <name type="scientific">Globodera rostochiensis</name>
    <name type="common">Golden nematode worm</name>
    <name type="synonym">Heterodera rostochiensis</name>
    <dbReference type="NCBI Taxonomy" id="31243"/>
    <lineage>
        <taxon>Eukaryota</taxon>
        <taxon>Metazoa</taxon>
        <taxon>Ecdysozoa</taxon>
        <taxon>Nematoda</taxon>
        <taxon>Chromadorea</taxon>
        <taxon>Rhabditida</taxon>
        <taxon>Tylenchina</taxon>
        <taxon>Tylenchomorpha</taxon>
        <taxon>Tylenchoidea</taxon>
        <taxon>Heteroderidae</taxon>
        <taxon>Heteroderinae</taxon>
        <taxon>Globodera</taxon>
    </lineage>
</organism>
<evidence type="ECO:0000313" key="2">
    <source>
        <dbReference type="Proteomes" id="UP000887572"/>
    </source>
</evidence>
<dbReference type="Proteomes" id="UP000887572">
    <property type="component" value="Unplaced"/>
</dbReference>
<keyword evidence="1" id="KW-0472">Membrane</keyword>
<keyword evidence="1" id="KW-1133">Transmembrane helix</keyword>
<protein>
    <submittedName>
        <fullName evidence="3">Uncharacterized protein</fullName>
    </submittedName>
</protein>
<feature type="transmembrane region" description="Helical" evidence="1">
    <location>
        <begin position="200"/>
        <end position="222"/>
    </location>
</feature>
<feature type="transmembrane region" description="Helical" evidence="1">
    <location>
        <begin position="105"/>
        <end position="126"/>
    </location>
</feature>
<proteinExistence type="predicted"/>
<name>A0A914I5A7_GLORO</name>
<dbReference type="WBParaSite" id="Gr19_v10_g6918.t2">
    <property type="protein sequence ID" value="Gr19_v10_g6918.t2"/>
    <property type="gene ID" value="Gr19_v10_g6918"/>
</dbReference>
<evidence type="ECO:0000313" key="3">
    <source>
        <dbReference type="WBParaSite" id="Gr19_v10_g6918.t2"/>
    </source>
</evidence>
<dbReference type="AlphaFoldDB" id="A0A914I5A7"/>